<dbReference type="Gene3D" id="1.10.10.10">
    <property type="entry name" value="Winged helix-like DNA-binding domain superfamily/Winged helix DNA-binding domain"/>
    <property type="match status" value="1"/>
</dbReference>
<evidence type="ECO:0000313" key="7">
    <source>
        <dbReference type="EMBL" id="UOE26973.1"/>
    </source>
</evidence>
<keyword evidence="5" id="KW-0804">Transcription</keyword>
<keyword evidence="4" id="KW-0238">DNA-binding</keyword>
<dbReference type="SUPFAM" id="SSF53383">
    <property type="entry name" value="PLP-dependent transferases"/>
    <property type="match status" value="1"/>
</dbReference>
<reference evidence="7 8" key="1">
    <citation type="submission" date="2022-03" db="EMBL/GenBank/DDBJ databases">
        <title>Agromyces sp. isolated from the gut of P. brevitarsis seulensis larvae.</title>
        <authorList>
            <person name="Won M."/>
            <person name="Kwon S.-W."/>
        </authorList>
    </citation>
    <scope>NUCLEOTIDE SEQUENCE [LARGE SCALE GENOMIC DNA]</scope>
    <source>
        <strain evidence="7 8">KACC 16215</strain>
    </source>
</reference>
<evidence type="ECO:0000256" key="3">
    <source>
        <dbReference type="ARBA" id="ARBA00023015"/>
    </source>
</evidence>
<dbReference type="PANTHER" id="PTHR46577:SF1">
    <property type="entry name" value="HTH-TYPE TRANSCRIPTIONAL REGULATORY PROTEIN GABR"/>
    <property type="match status" value="1"/>
</dbReference>
<dbReference type="InterPro" id="IPR051446">
    <property type="entry name" value="HTH_trans_reg/aminotransferase"/>
</dbReference>
<keyword evidence="2" id="KW-0663">Pyridoxal phosphate</keyword>
<evidence type="ECO:0000256" key="5">
    <source>
        <dbReference type="ARBA" id="ARBA00023163"/>
    </source>
</evidence>
<sequence length="486" mass="50866">MAEPLLLLDRRAGAGLVAQLVAALRRDILDGRLRAGDPMPSTRGLARELAIARSTVVAAYEQLAGEGYLELRQGAATRVAELEPRTAQAPAAESDASAAPAAASPVARIPLADLSPGVPSTARLDERAWRAAWRAAAAHPPSWSPPPLGVPALRAAIAEHLRSARGVHCSPEDVVVAAGTSEALALVARALVALRGEAVRIGVEDPGYPAGRRALERHGATPVPLPLADGGLELAALERALQRRGRGRLHAVMVTPSHQYPLGGRLPVADRLALLELAAHADAFVVEDDYDSEFRHTGAPLPALASLDGGERVVLVGSFSKVLTPWLRLGYLVLPAHAGLRAAVATARAELDTPVAGPVQLAVADYLDRGALRRHIAATRREYTHRRRLVQDALGDLDPERARLTAIDGGLHAVLELPDRAAERALVARLAEEGVIVAPLAQYAVGGDRGAGPAGVVLGYAGVGDLALAAALERIRAALERGRVSD</sequence>
<keyword evidence="7" id="KW-0032">Aminotransferase</keyword>
<evidence type="ECO:0000256" key="2">
    <source>
        <dbReference type="ARBA" id="ARBA00022898"/>
    </source>
</evidence>
<dbReference type="InterPro" id="IPR036390">
    <property type="entry name" value="WH_DNA-bd_sf"/>
</dbReference>
<dbReference type="InterPro" id="IPR015424">
    <property type="entry name" value="PyrdxlP-dep_Trfase"/>
</dbReference>
<dbReference type="GO" id="GO:0008483">
    <property type="term" value="F:transaminase activity"/>
    <property type="evidence" value="ECO:0007669"/>
    <property type="project" value="UniProtKB-KW"/>
</dbReference>
<dbReference type="Gene3D" id="3.40.640.10">
    <property type="entry name" value="Type I PLP-dependent aspartate aminotransferase-like (Major domain)"/>
    <property type="match status" value="1"/>
</dbReference>
<dbReference type="InterPro" id="IPR000524">
    <property type="entry name" value="Tscrpt_reg_HTH_GntR"/>
</dbReference>
<protein>
    <submittedName>
        <fullName evidence="7">PLP-dependent aminotransferase family protein</fullName>
    </submittedName>
</protein>
<dbReference type="Proteomes" id="UP000831304">
    <property type="component" value="Chromosome"/>
</dbReference>
<dbReference type="InterPro" id="IPR004839">
    <property type="entry name" value="Aminotransferase_I/II_large"/>
</dbReference>
<accession>A0ABY4AYR4</accession>
<dbReference type="SUPFAM" id="SSF46785">
    <property type="entry name" value="Winged helix' DNA-binding domain"/>
    <property type="match status" value="1"/>
</dbReference>
<name>A0ABY4AYR4_9MICO</name>
<evidence type="ECO:0000313" key="8">
    <source>
        <dbReference type="Proteomes" id="UP000831304"/>
    </source>
</evidence>
<dbReference type="CDD" id="cd00609">
    <property type="entry name" value="AAT_like"/>
    <property type="match status" value="1"/>
</dbReference>
<gene>
    <name evidence="7" type="ORF">MTP13_04090</name>
</gene>
<feature type="domain" description="HTH gntR-type" evidence="6">
    <location>
        <begin position="14"/>
        <end position="82"/>
    </location>
</feature>
<keyword evidence="8" id="KW-1185">Reference proteome</keyword>
<proteinExistence type="inferred from homology"/>
<dbReference type="PROSITE" id="PS50949">
    <property type="entry name" value="HTH_GNTR"/>
    <property type="match status" value="1"/>
</dbReference>
<dbReference type="InterPro" id="IPR036388">
    <property type="entry name" value="WH-like_DNA-bd_sf"/>
</dbReference>
<evidence type="ECO:0000259" key="6">
    <source>
        <dbReference type="PROSITE" id="PS50949"/>
    </source>
</evidence>
<comment type="similarity">
    <text evidence="1">In the C-terminal section; belongs to the class-I pyridoxal-phosphate-dependent aminotransferase family.</text>
</comment>
<evidence type="ECO:0000256" key="4">
    <source>
        <dbReference type="ARBA" id="ARBA00023125"/>
    </source>
</evidence>
<dbReference type="InterPro" id="IPR015421">
    <property type="entry name" value="PyrdxlP-dep_Trfase_major"/>
</dbReference>
<dbReference type="SMART" id="SM00345">
    <property type="entry name" value="HTH_GNTR"/>
    <property type="match status" value="1"/>
</dbReference>
<dbReference type="Pfam" id="PF00155">
    <property type="entry name" value="Aminotran_1_2"/>
    <property type="match status" value="1"/>
</dbReference>
<dbReference type="CDD" id="cd07377">
    <property type="entry name" value="WHTH_GntR"/>
    <property type="match status" value="1"/>
</dbReference>
<dbReference type="EMBL" id="CP094533">
    <property type="protein sequence ID" value="UOE26973.1"/>
    <property type="molecule type" value="Genomic_DNA"/>
</dbReference>
<organism evidence="7 8">
    <name type="scientific">Agromyces soli</name>
    <dbReference type="NCBI Taxonomy" id="659012"/>
    <lineage>
        <taxon>Bacteria</taxon>
        <taxon>Bacillati</taxon>
        <taxon>Actinomycetota</taxon>
        <taxon>Actinomycetes</taxon>
        <taxon>Micrococcales</taxon>
        <taxon>Microbacteriaceae</taxon>
        <taxon>Agromyces</taxon>
    </lineage>
</organism>
<keyword evidence="3" id="KW-0805">Transcription regulation</keyword>
<dbReference type="PANTHER" id="PTHR46577">
    <property type="entry name" value="HTH-TYPE TRANSCRIPTIONAL REGULATORY PROTEIN GABR"/>
    <property type="match status" value="1"/>
</dbReference>
<keyword evidence="7" id="KW-0808">Transferase</keyword>
<dbReference type="Pfam" id="PF00392">
    <property type="entry name" value="GntR"/>
    <property type="match status" value="1"/>
</dbReference>
<evidence type="ECO:0000256" key="1">
    <source>
        <dbReference type="ARBA" id="ARBA00005384"/>
    </source>
</evidence>
<dbReference type="RefSeq" id="WP_243569821.1">
    <property type="nucleotide sequence ID" value="NZ_BAAARD010000011.1"/>
</dbReference>